<reference evidence="4" key="1">
    <citation type="journal article" date="2014" name="Proc. Natl. Acad. Sci. U.S.A.">
        <title>Extensive sampling of basidiomycete genomes demonstrates inadequacy of the white-rot/brown-rot paradigm for wood decay fungi.</title>
        <authorList>
            <person name="Riley R."/>
            <person name="Salamov A.A."/>
            <person name="Brown D.W."/>
            <person name="Nagy L.G."/>
            <person name="Floudas D."/>
            <person name="Held B.W."/>
            <person name="Levasseur A."/>
            <person name="Lombard V."/>
            <person name="Morin E."/>
            <person name="Otillar R."/>
            <person name="Lindquist E.A."/>
            <person name="Sun H."/>
            <person name="LaButti K.M."/>
            <person name="Schmutz J."/>
            <person name="Jabbour D."/>
            <person name="Luo H."/>
            <person name="Baker S.E."/>
            <person name="Pisabarro A.G."/>
            <person name="Walton J.D."/>
            <person name="Blanchette R.A."/>
            <person name="Henrissat B."/>
            <person name="Martin F."/>
            <person name="Cullen D."/>
            <person name="Hibbett D.S."/>
            <person name="Grigoriev I.V."/>
        </authorList>
    </citation>
    <scope>NUCLEOTIDE SEQUENCE [LARGE SCALE GENOMIC DNA]</scope>
    <source>
        <strain evidence="4">FD-172 SS1</strain>
    </source>
</reference>
<keyword evidence="2" id="KW-0472">Membrane</keyword>
<feature type="compositionally biased region" description="Low complexity" evidence="1">
    <location>
        <begin position="1"/>
        <end position="11"/>
    </location>
</feature>
<feature type="transmembrane region" description="Helical" evidence="2">
    <location>
        <begin position="62"/>
        <end position="87"/>
    </location>
</feature>
<gene>
    <name evidence="3" type="ORF">BOTBODRAFT_189931</name>
</gene>
<dbReference type="OrthoDB" id="2976780at2759"/>
<proteinExistence type="predicted"/>
<organism evidence="3 4">
    <name type="scientific">Botryobasidium botryosum (strain FD-172 SS1)</name>
    <dbReference type="NCBI Taxonomy" id="930990"/>
    <lineage>
        <taxon>Eukaryota</taxon>
        <taxon>Fungi</taxon>
        <taxon>Dikarya</taxon>
        <taxon>Basidiomycota</taxon>
        <taxon>Agaricomycotina</taxon>
        <taxon>Agaricomycetes</taxon>
        <taxon>Cantharellales</taxon>
        <taxon>Botryobasidiaceae</taxon>
        <taxon>Botryobasidium</taxon>
    </lineage>
</organism>
<evidence type="ECO:0000256" key="2">
    <source>
        <dbReference type="SAM" id="Phobius"/>
    </source>
</evidence>
<feature type="transmembrane region" description="Helical" evidence="2">
    <location>
        <begin position="35"/>
        <end position="56"/>
    </location>
</feature>
<keyword evidence="2" id="KW-1133">Transmembrane helix</keyword>
<name>A0A067MHY0_BOTB1</name>
<dbReference type="InParanoid" id="A0A067MHY0"/>
<sequence>MTRCPFSFPSFKSKDDKDASSSSNDCKKSSRSFPWIAFGGLTLVVLLGLTTLWFAITSALRFSSIFFFILSLPFRGLASVLGVLVWVPLKFVFSIVGSSSNYTPAFIDSLHCNNSMELQGWEVLNFVPASDGNPKPIQYQLNSPTPHAVSFIDIDYRDTRLDVFANGDYYGSTSDFVMDKSVYCGEDLNACIEQGFSMGTVIIPAGKKTVEITWSGKDVFPGTDKIVWGSDRRRRVMWKKELCL</sequence>
<dbReference type="EMBL" id="KL198060">
    <property type="protein sequence ID" value="KDQ11186.1"/>
    <property type="molecule type" value="Genomic_DNA"/>
</dbReference>
<dbReference type="HOGENOM" id="CLU_1137836_0_0_1"/>
<keyword evidence="2" id="KW-0812">Transmembrane</keyword>
<protein>
    <submittedName>
        <fullName evidence="3">Uncharacterized protein</fullName>
    </submittedName>
</protein>
<accession>A0A067MHY0</accession>
<evidence type="ECO:0000313" key="3">
    <source>
        <dbReference type="EMBL" id="KDQ11186.1"/>
    </source>
</evidence>
<evidence type="ECO:0000256" key="1">
    <source>
        <dbReference type="SAM" id="MobiDB-lite"/>
    </source>
</evidence>
<feature type="region of interest" description="Disordered" evidence="1">
    <location>
        <begin position="1"/>
        <end position="29"/>
    </location>
</feature>
<keyword evidence="4" id="KW-1185">Reference proteome</keyword>
<dbReference type="AlphaFoldDB" id="A0A067MHY0"/>
<dbReference type="Proteomes" id="UP000027195">
    <property type="component" value="Unassembled WGS sequence"/>
</dbReference>
<evidence type="ECO:0000313" key="4">
    <source>
        <dbReference type="Proteomes" id="UP000027195"/>
    </source>
</evidence>